<proteinExistence type="inferred from homology"/>
<dbReference type="OMA" id="AYGFIEW"/>
<dbReference type="InterPro" id="IPR021827">
    <property type="entry name" value="Nup186/Nup192/Nup205"/>
</dbReference>
<comment type="similarity">
    <text evidence="2">Belongs to the NUP186/NUP192/NUP205 family.</text>
</comment>
<keyword evidence="6" id="KW-1185">Reference proteome</keyword>
<comment type="subcellular location">
    <subcellularLocation>
        <location evidence="1">Nucleus</location>
    </subcellularLocation>
</comment>
<keyword evidence="3" id="KW-0813">Transport</keyword>
<evidence type="ECO:0000256" key="3">
    <source>
        <dbReference type="ARBA" id="ARBA00022448"/>
    </source>
</evidence>
<evidence type="ECO:0000313" key="5">
    <source>
        <dbReference type="EMBL" id="GAO50051.1"/>
    </source>
</evidence>
<evidence type="ECO:0000256" key="2">
    <source>
        <dbReference type="ARBA" id="ARBA00005892"/>
    </source>
</evidence>
<organism evidence="5 6">
    <name type="scientific">Saitoella complicata (strain BCRC 22490 / CBS 7301 / JCM 7358 / NBRC 10748 / NRRL Y-17804)</name>
    <dbReference type="NCBI Taxonomy" id="698492"/>
    <lineage>
        <taxon>Eukaryota</taxon>
        <taxon>Fungi</taxon>
        <taxon>Dikarya</taxon>
        <taxon>Ascomycota</taxon>
        <taxon>Taphrinomycotina</taxon>
        <taxon>Taphrinomycotina incertae sedis</taxon>
        <taxon>Saitoella</taxon>
    </lineage>
</organism>
<dbReference type="Pfam" id="PF11894">
    <property type="entry name" value="Nup192"/>
    <property type="match status" value="1"/>
</dbReference>
<sequence>MEICLPDEVATLHHTLLSLADGQRILAGDLITQLEACLAELRKTLYQPPKSEESRKKLHEAGARKIITLQGKTSRITDAFVTESIALSDKLKLDELEAAALILCAAEHAHRFDRSYVQSAICIFHSQREVGLECIRLLLACAVDSSAYKTVRQLLYDFIPKLYAGKESLPTVCLDNAASIRDQLNEVEEATRRGVFLGQNAEEGFSDILQLRRKGLLREHEIYGMILCYAAVGGLLSVADFVKLQTAFELAETAQNSTVLHLLLPVLVYLRVIIGDEELKGADMIRDAKLAGRHLRTVHESVMNKRQANEAQSPASLLSFAQIHWTAHLTGRCKYDAETATSFDYARDVLTPTKTAIKNAAFDLVALRVLPFVNNSGLRSYLEVQLIGLMRQQVVGAVSNVREEDLVSSEDMSRLLRRELEIFIDVFVGNVADVLKEIKFAEEDLILAHSQQQDEPLSPTPPLEPINHDLESFFYVIAKLYDGRKNAAEKFWVDHDSNLYGFLDWGLKCQTPSMICAFAHMLSCIATGEEASSALFAFLSEDGDLKGPASRVRFNFTWKHIFDALQHYAQRLAPRPKMSSSRGFIAMTDEGEHLKIDSESQTVLLAYLQLLERVTQYSMTARISMYENLDLKAFDVLFTFLGCRPSGELQAALLRAVSGFCFGGVRAIKDVIWQALEHWVFLADLPAASAWAGRSTGRPKSRVEQILTFPNEVMAFIDLLTKLVEPNPEVDVLNDSLPFPEGLGRSHRTSDVNPYVDYVINVILMNVSSCALSQNEQIRLYEVCINFIETCLDSYNLNLVSIADLRVIDVSNAMKASTLTTYVASHPGARVLYDILNERTCSLILDLASLGVEAIAGEPRASSLVKLVNASLKVVNLALDVETPFIDAVLPQMQTQSVGLQKRHGQITTFESSILYRVPFLVHAALYVGADRDDIARSALAILSKVEELPMFSTVPGHGVKSRLLSALDTVDESRKIVFGFLNKLEAPRPKGEREASVAAIGEREDLRTSILKFISGSLRKEETSATVGHMILGFEVAEGTGLLKLSTDRGGIASGVSVFHLLLDFIRKGCELEEQVPSSLHYMHLSDHSMEIVSYLCGSSSTSDCVLNYLRTHEDFFTERLDRELRMTMEVFTAAAEANGNDSIDLFSMYGSLLRRRQYLLQYLAAELYTATQQGSLSQLHRYLRALIGLKDVSETPHGQDYHFIPNRSYVGNGLRLLDFLEFLDHEVDISDTPTPLTALDRYGSVSLDACQKVSDDGLLLFDYHAAYSIVSLKINDLINVDPTLATQLPNMQTQRDNDIRALIQENYARGIRAAQVHCVKNWVKIVKILMQDCLTAMDDHARERTSLELIQEIVPRLSHYVSTNETILEAFSEALLTVVAVAEDRFLNNDEASVLSDERLQSAFRIVTQCIVSPSATQQARETLYTIAVKYIKYLMTLPEGSKLAEGNVRIIKAAGERFVEVVCQDAVQNGGPCRVMAFLLLEALAAADARYRLNQVLDVLVRRNYLQAFILSIKDSEEELSTLLRPDFGSAYELTEYRSKMSLLLRLAMTKAGAIQISQTNFARLLQSSFLNSELDIQELPIDARQKYRQLFEPMLSVLLCCLFSIGTQHMGLIQHAREFAASHKSAIRFFLKHESKGQECSEFVRSLFALELVANSA</sequence>
<accession>A0A0E9NK38</accession>
<comment type="caution">
    <text evidence="5">The sequence shown here is derived from an EMBL/GenBank/DDBJ whole genome shotgun (WGS) entry which is preliminary data.</text>
</comment>
<reference evidence="5 6" key="2">
    <citation type="journal article" date="2014" name="J. Gen. Appl. Microbiol.">
        <title>The early diverging ascomycetous budding yeast Saitoella complicata has three histone deacetylases belonging to the Clr6, Hos2, and Rpd3 lineages.</title>
        <authorList>
            <person name="Nishida H."/>
            <person name="Matsumoto T."/>
            <person name="Kondo S."/>
            <person name="Hamamoto M."/>
            <person name="Yoshikawa H."/>
        </authorList>
    </citation>
    <scope>NUCLEOTIDE SEQUENCE [LARGE SCALE GENOMIC DNA]</scope>
    <source>
        <strain evidence="5 6">NRRL Y-17804</strain>
    </source>
</reference>
<dbReference type="GO" id="GO:0044611">
    <property type="term" value="C:nuclear pore inner ring"/>
    <property type="evidence" value="ECO:0007669"/>
    <property type="project" value="TreeGrafter"/>
</dbReference>
<dbReference type="PANTHER" id="PTHR31344">
    <property type="entry name" value="NUCLEAR PORE COMPLEX PROTEIN NUP205"/>
    <property type="match status" value="1"/>
</dbReference>
<evidence type="ECO:0000313" key="6">
    <source>
        <dbReference type="Proteomes" id="UP000033140"/>
    </source>
</evidence>
<gene>
    <name evidence="5" type="ORF">G7K_4186-t1</name>
</gene>
<dbReference type="Proteomes" id="UP000033140">
    <property type="component" value="Unassembled WGS sequence"/>
</dbReference>
<keyword evidence="4" id="KW-0539">Nucleus</keyword>
<reference evidence="5 6" key="3">
    <citation type="journal article" date="2015" name="Genome Announc.">
        <title>Draft Genome Sequence of the Archiascomycetous Yeast Saitoella complicata.</title>
        <authorList>
            <person name="Yamauchi K."/>
            <person name="Kondo S."/>
            <person name="Hamamoto M."/>
            <person name="Takahashi Y."/>
            <person name="Ogura Y."/>
            <person name="Hayashi T."/>
            <person name="Nishida H."/>
        </authorList>
    </citation>
    <scope>NUCLEOTIDE SEQUENCE [LARGE SCALE GENOMIC DNA]</scope>
    <source>
        <strain evidence="5 6">NRRL Y-17804</strain>
    </source>
</reference>
<dbReference type="GO" id="GO:0006999">
    <property type="term" value="P:nuclear pore organization"/>
    <property type="evidence" value="ECO:0007669"/>
    <property type="project" value="TreeGrafter"/>
</dbReference>
<dbReference type="EMBL" id="BACD03000028">
    <property type="protein sequence ID" value="GAO50051.1"/>
    <property type="molecule type" value="Genomic_DNA"/>
</dbReference>
<dbReference type="STRING" id="698492.A0A0E9NK38"/>
<evidence type="ECO:0000256" key="4">
    <source>
        <dbReference type="ARBA" id="ARBA00023242"/>
    </source>
</evidence>
<dbReference type="GO" id="GO:0017056">
    <property type="term" value="F:structural constituent of nuclear pore"/>
    <property type="evidence" value="ECO:0007669"/>
    <property type="project" value="TreeGrafter"/>
</dbReference>
<name>A0A0E9NK38_SAICN</name>
<protein>
    <submittedName>
        <fullName evidence="5">Uncharacterized protein</fullName>
    </submittedName>
</protein>
<reference evidence="5 6" key="1">
    <citation type="journal article" date="2011" name="J. Gen. Appl. Microbiol.">
        <title>Draft genome sequencing of the enigmatic yeast Saitoella complicata.</title>
        <authorList>
            <person name="Nishida H."/>
            <person name="Hamamoto M."/>
            <person name="Sugiyama J."/>
        </authorList>
    </citation>
    <scope>NUCLEOTIDE SEQUENCE [LARGE SCALE GENOMIC DNA]</scope>
    <source>
        <strain evidence="5 6">NRRL Y-17804</strain>
    </source>
</reference>
<dbReference type="PANTHER" id="PTHR31344:SF0">
    <property type="entry name" value="NUCLEAR PORE COMPLEX PROTEIN NUP205"/>
    <property type="match status" value="1"/>
</dbReference>
<evidence type="ECO:0000256" key="1">
    <source>
        <dbReference type="ARBA" id="ARBA00004123"/>
    </source>
</evidence>